<dbReference type="AlphaFoldDB" id="A0A1J4JFR0"/>
<comment type="caution">
    <text evidence="1">The sequence shown here is derived from an EMBL/GenBank/DDBJ whole genome shotgun (WGS) entry which is preliminary data.</text>
</comment>
<proteinExistence type="predicted"/>
<protein>
    <recommendedName>
        <fullName evidence="3">HEAT repeat family protein</fullName>
    </recommendedName>
</protein>
<dbReference type="InterPro" id="IPR016024">
    <property type="entry name" value="ARM-type_fold"/>
</dbReference>
<evidence type="ECO:0008006" key="3">
    <source>
        <dbReference type="Google" id="ProtNLM"/>
    </source>
</evidence>
<dbReference type="VEuPathDB" id="TrichDB:TRFO_35719"/>
<evidence type="ECO:0000313" key="1">
    <source>
        <dbReference type="EMBL" id="OHS97952.1"/>
    </source>
</evidence>
<evidence type="ECO:0000313" key="2">
    <source>
        <dbReference type="Proteomes" id="UP000179807"/>
    </source>
</evidence>
<organism evidence="1 2">
    <name type="scientific">Tritrichomonas foetus</name>
    <dbReference type="NCBI Taxonomy" id="1144522"/>
    <lineage>
        <taxon>Eukaryota</taxon>
        <taxon>Metamonada</taxon>
        <taxon>Parabasalia</taxon>
        <taxon>Tritrichomonadida</taxon>
        <taxon>Tritrichomonadidae</taxon>
        <taxon>Tritrichomonas</taxon>
    </lineage>
</organism>
<dbReference type="RefSeq" id="XP_068351089.1">
    <property type="nucleotide sequence ID" value="XM_068510416.1"/>
</dbReference>
<dbReference type="InterPro" id="IPR011989">
    <property type="entry name" value="ARM-like"/>
</dbReference>
<gene>
    <name evidence="1" type="ORF">TRFO_35719</name>
</gene>
<accession>A0A1J4JFR0</accession>
<name>A0A1J4JFR0_9EUKA</name>
<dbReference type="Gene3D" id="1.25.10.10">
    <property type="entry name" value="Leucine-rich Repeat Variant"/>
    <property type="match status" value="2"/>
</dbReference>
<dbReference type="GeneID" id="94845120"/>
<reference evidence="1" key="1">
    <citation type="submission" date="2016-10" db="EMBL/GenBank/DDBJ databases">
        <authorList>
            <person name="Benchimol M."/>
            <person name="Almeida L.G."/>
            <person name="Vasconcelos A.T."/>
            <person name="Perreira-Neves A."/>
            <person name="Rosa I.A."/>
            <person name="Tasca T."/>
            <person name="Bogo M.R."/>
            <person name="de Souza W."/>
        </authorList>
    </citation>
    <scope>NUCLEOTIDE SEQUENCE [LARGE SCALE GENOMIC DNA]</scope>
    <source>
        <strain evidence="1">K</strain>
    </source>
</reference>
<dbReference type="Proteomes" id="UP000179807">
    <property type="component" value="Unassembled WGS sequence"/>
</dbReference>
<dbReference type="EMBL" id="MLAK01001083">
    <property type="protein sequence ID" value="OHS97952.1"/>
    <property type="molecule type" value="Genomic_DNA"/>
</dbReference>
<sequence length="413" mass="46625">MITSLPRDFKSFPNLKCNSMISISTDFDVSAAIKSNDVSLYPQILAEFKKFNDSDSAKLADDFIAQLFKSFVAAPVKNQKSITSMIESLMSFIKDDEKKIQLIMKVSANSDCRLRALAPSLIKFVDNPQRLRNCFFSLTLDRVSSVRKSTVLSLVDAKFDIRSLEAMLRNAVNDRDASVKNAAAEVIGDVAPHLIKEYCLLLENKLSSQVALKSIEKFVNSHNGIKLFYKSMATAINNFPIEGGEALLIASKYAQKDELDLLIILAEQLTTCESFMLKFNQFAEVFEDKSKLLSLLSIKNINSWRQRVVILRNCVELAKFLPDQIAEKAIEFSCDDVAVVRTSSIVLWQKLISIDEKYINDLEKLLDESWQARIIAAKVIGIIGIDKFQSISEKLRNDEVENVRKCIEEHINL</sequence>
<dbReference type="SUPFAM" id="SSF48371">
    <property type="entry name" value="ARM repeat"/>
    <property type="match status" value="1"/>
</dbReference>
<keyword evidence="2" id="KW-1185">Reference proteome</keyword>